<organism evidence="3 4">
    <name type="scientific">Candidatus Fervidibacter sacchari</name>
    <dbReference type="NCBI Taxonomy" id="1448929"/>
    <lineage>
        <taxon>Bacteria</taxon>
        <taxon>Candidatus Fervidibacterota</taxon>
        <taxon>Candidatus Fervidibacter</taxon>
    </lineage>
</organism>
<feature type="domain" description="Glycosyltransferase subfamily 4-like N-terminal" evidence="2">
    <location>
        <begin position="14"/>
        <end position="188"/>
    </location>
</feature>
<protein>
    <submittedName>
        <fullName evidence="3">Glycosyltransferase involved in cell wall biosynthesis</fullName>
    </submittedName>
</protein>
<dbReference type="Pfam" id="PF13439">
    <property type="entry name" value="Glyco_transf_4"/>
    <property type="match status" value="1"/>
</dbReference>
<dbReference type="Gene3D" id="3.40.50.2000">
    <property type="entry name" value="Glycogen Phosphorylase B"/>
    <property type="match status" value="2"/>
</dbReference>
<evidence type="ECO:0000259" key="2">
    <source>
        <dbReference type="Pfam" id="PF13439"/>
    </source>
</evidence>
<evidence type="ECO:0000313" key="3">
    <source>
        <dbReference type="EMBL" id="MCS3918920.1"/>
    </source>
</evidence>
<dbReference type="RefSeq" id="WP_259094984.1">
    <property type="nucleotide sequence ID" value="NZ_CP130454.1"/>
</dbReference>
<dbReference type="PANTHER" id="PTHR12526:SF634">
    <property type="entry name" value="BLL3361 PROTEIN"/>
    <property type="match status" value="1"/>
</dbReference>
<keyword evidence="4" id="KW-1185">Reference proteome</keyword>
<accession>A0ABT2ELU3</accession>
<dbReference type="EMBL" id="JANUCP010000002">
    <property type="protein sequence ID" value="MCS3918920.1"/>
    <property type="molecule type" value="Genomic_DNA"/>
</dbReference>
<evidence type="ECO:0000313" key="4">
    <source>
        <dbReference type="Proteomes" id="UP001204798"/>
    </source>
</evidence>
<gene>
    <name evidence="3" type="ORF">M2350_001320</name>
</gene>
<dbReference type="InterPro" id="IPR001296">
    <property type="entry name" value="Glyco_trans_1"/>
</dbReference>
<name>A0ABT2ELU3_9BACT</name>
<feature type="domain" description="Glycosyl transferase family 1" evidence="1">
    <location>
        <begin position="203"/>
        <end position="354"/>
    </location>
</feature>
<dbReference type="SUPFAM" id="SSF53756">
    <property type="entry name" value="UDP-Glycosyltransferase/glycogen phosphorylase"/>
    <property type="match status" value="1"/>
</dbReference>
<dbReference type="Pfam" id="PF00534">
    <property type="entry name" value="Glycos_transf_1"/>
    <property type="match status" value="1"/>
</dbReference>
<dbReference type="PANTHER" id="PTHR12526">
    <property type="entry name" value="GLYCOSYLTRANSFERASE"/>
    <property type="match status" value="1"/>
</dbReference>
<comment type="caution">
    <text evidence="3">The sequence shown here is derived from an EMBL/GenBank/DDBJ whole genome shotgun (WGS) entry which is preliminary data.</text>
</comment>
<evidence type="ECO:0000259" key="1">
    <source>
        <dbReference type="Pfam" id="PF00534"/>
    </source>
</evidence>
<sequence>MRILITTGIFPPDIGGPATYVPTIAKALTERGHQVTVLTTSEPENLQWDDSIYPFSVFRVNRRQKIWLRSLKFVAKVLRLGRMADVIYANGIYFETVIANKFLRKPLVMKIVGDEAWERSVRKGWTKDNFEGFQQRHQSWQAELLKRLRSWVVRQADKVIVPSRYLANWVVKWGVPAEKVTVIYNAVEIPDGVKPLPIPLRTPIKAITVGRLIPLKRVDKLLEALEKIPELGLVVVGDGPERPRLERMAQDLGVSDRVYFSGQRSKRETIGLMAACDFFILNSTHEGLPHVVLEAMALGLPVVATAVGGIPEVVRDGETGVLVSPEDRMLESTLLTLVSNKEMKQQLGERAQRWIRENMSLEAMVVLTEQVLKSKKETMRVL</sequence>
<reference evidence="3 4" key="1">
    <citation type="submission" date="2022-08" db="EMBL/GenBank/DDBJ databases">
        <title>Bacterial and archaeal communities from various locations to study Microbial Dark Matter (Phase II).</title>
        <authorList>
            <person name="Stepanauskas R."/>
        </authorList>
    </citation>
    <scope>NUCLEOTIDE SEQUENCE [LARGE SCALE GENOMIC DNA]</scope>
    <source>
        <strain evidence="3 4">PD1</strain>
    </source>
</reference>
<proteinExistence type="predicted"/>
<dbReference type="InterPro" id="IPR028098">
    <property type="entry name" value="Glyco_trans_4-like_N"/>
</dbReference>
<dbReference type="CDD" id="cd03801">
    <property type="entry name" value="GT4_PimA-like"/>
    <property type="match status" value="1"/>
</dbReference>
<dbReference type="Proteomes" id="UP001204798">
    <property type="component" value="Unassembled WGS sequence"/>
</dbReference>